<protein>
    <submittedName>
        <fullName evidence="2">Uncharacterized protein</fullName>
    </submittedName>
</protein>
<dbReference type="EMBL" id="KZ293677">
    <property type="protein sequence ID" value="PBK87603.1"/>
    <property type="molecule type" value="Genomic_DNA"/>
</dbReference>
<feature type="transmembrane region" description="Helical" evidence="1">
    <location>
        <begin position="175"/>
        <end position="202"/>
    </location>
</feature>
<dbReference type="Proteomes" id="UP000217790">
    <property type="component" value="Unassembled WGS sequence"/>
</dbReference>
<feature type="transmembrane region" description="Helical" evidence="1">
    <location>
        <begin position="142"/>
        <end position="163"/>
    </location>
</feature>
<gene>
    <name evidence="2" type="ORF">ARMGADRAFT_1034531</name>
</gene>
<reference evidence="3" key="1">
    <citation type="journal article" date="2017" name="Nat. Ecol. Evol.">
        <title>Genome expansion and lineage-specific genetic innovations in the forest pathogenic fungi Armillaria.</title>
        <authorList>
            <person name="Sipos G."/>
            <person name="Prasanna A.N."/>
            <person name="Walter M.C."/>
            <person name="O'Connor E."/>
            <person name="Balint B."/>
            <person name="Krizsan K."/>
            <person name="Kiss B."/>
            <person name="Hess J."/>
            <person name="Varga T."/>
            <person name="Slot J."/>
            <person name="Riley R."/>
            <person name="Boka B."/>
            <person name="Rigling D."/>
            <person name="Barry K."/>
            <person name="Lee J."/>
            <person name="Mihaltcheva S."/>
            <person name="LaButti K."/>
            <person name="Lipzen A."/>
            <person name="Waldron R."/>
            <person name="Moloney N.M."/>
            <person name="Sperisen C."/>
            <person name="Kredics L."/>
            <person name="Vagvoelgyi C."/>
            <person name="Patrignani A."/>
            <person name="Fitzpatrick D."/>
            <person name="Nagy I."/>
            <person name="Doyle S."/>
            <person name="Anderson J.B."/>
            <person name="Grigoriev I.V."/>
            <person name="Gueldener U."/>
            <person name="Muensterkoetter M."/>
            <person name="Nagy L.G."/>
        </authorList>
    </citation>
    <scope>NUCLEOTIDE SEQUENCE [LARGE SCALE GENOMIC DNA]</scope>
    <source>
        <strain evidence="3">Ar21-2</strain>
    </source>
</reference>
<dbReference type="InParanoid" id="A0A2H3DH69"/>
<dbReference type="AlphaFoldDB" id="A0A2H3DH69"/>
<name>A0A2H3DH69_ARMGA</name>
<feature type="transmembrane region" description="Helical" evidence="1">
    <location>
        <begin position="101"/>
        <end position="121"/>
    </location>
</feature>
<dbReference type="OrthoDB" id="3121913at2759"/>
<evidence type="ECO:0000256" key="1">
    <source>
        <dbReference type="SAM" id="Phobius"/>
    </source>
</evidence>
<proteinExistence type="predicted"/>
<accession>A0A2H3DH69</accession>
<evidence type="ECO:0000313" key="2">
    <source>
        <dbReference type="EMBL" id="PBK87603.1"/>
    </source>
</evidence>
<keyword evidence="1" id="KW-1133">Transmembrane helix</keyword>
<evidence type="ECO:0000313" key="3">
    <source>
        <dbReference type="Proteomes" id="UP000217790"/>
    </source>
</evidence>
<organism evidence="2 3">
    <name type="scientific">Armillaria gallica</name>
    <name type="common">Bulbous honey fungus</name>
    <name type="synonym">Armillaria bulbosa</name>
    <dbReference type="NCBI Taxonomy" id="47427"/>
    <lineage>
        <taxon>Eukaryota</taxon>
        <taxon>Fungi</taxon>
        <taxon>Dikarya</taxon>
        <taxon>Basidiomycota</taxon>
        <taxon>Agaricomycotina</taxon>
        <taxon>Agaricomycetes</taxon>
        <taxon>Agaricomycetidae</taxon>
        <taxon>Agaricales</taxon>
        <taxon>Marasmiineae</taxon>
        <taxon>Physalacriaceae</taxon>
        <taxon>Armillaria</taxon>
    </lineage>
</organism>
<feature type="transmembrane region" description="Helical" evidence="1">
    <location>
        <begin position="12"/>
        <end position="36"/>
    </location>
</feature>
<sequence>MSVSSYSSVLAAVGMVHLLQLLGLADFFDLFIYFGLMEYNDLVDLIYHVKADFSFPEITDAYNDRSHLYFQYQASILALSDTNGKKLYAAMLDIIHQFETMYPAAVMSITALPQYGLLLVHGNHHHWQYWASSLECKKDAELYAFAMEFVSVHIVCVELGMMLACPLKLDDAQQWLMQCGITVASPVGALASALPALCCLALHFPDALMETASTAMDEHGTPLLLMQLFPSPPPPISFRHYV</sequence>
<keyword evidence="1" id="KW-0812">Transmembrane</keyword>
<keyword evidence="1" id="KW-0472">Membrane</keyword>
<keyword evidence="3" id="KW-1185">Reference proteome</keyword>